<evidence type="ECO:0000313" key="2">
    <source>
        <dbReference type="EMBL" id="DAE33278.1"/>
    </source>
</evidence>
<feature type="compositionally biased region" description="Basic and acidic residues" evidence="1">
    <location>
        <begin position="39"/>
        <end position="54"/>
    </location>
</feature>
<sequence>MSPDDSGYAEISADTPGSESTTYTLTLGIPQGKTGLKGNKGEKGEKGDQGEKGEAGPTPLFKLIRNESTRSIDLY</sequence>
<feature type="compositionally biased region" description="Basic and acidic residues" evidence="1">
    <location>
        <begin position="64"/>
        <end position="75"/>
    </location>
</feature>
<reference evidence="2" key="1">
    <citation type="journal article" date="2021" name="Proc. Natl. Acad. Sci. U.S.A.">
        <title>A Catalog of Tens of Thousands of Viruses from Human Metagenomes Reveals Hidden Associations with Chronic Diseases.</title>
        <authorList>
            <person name="Tisza M.J."/>
            <person name="Buck C.B."/>
        </authorList>
    </citation>
    <scope>NUCLEOTIDE SEQUENCE</scope>
    <source>
        <strain evidence="2">Ctrcb4</strain>
    </source>
</reference>
<name>A0A8S5RPQ1_9VIRU</name>
<accession>A0A8S5RPQ1</accession>
<dbReference type="EMBL" id="BK059132">
    <property type="protein sequence ID" value="DAE33278.1"/>
    <property type="molecule type" value="Genomic_DNA"/>
</dbReference>
<organism evidence="2">
    <name type="scientific">virus sp. ctrcb4</name>
    <dbReference type="NCBI Taxonomy" id="2825824"/>
    <lineage>
        <taxon>Viruses</taxon>
    </lineage>
</organism>
<feature type="region of interest" description="Disordered" evidence="1">
    <location>
        <begin position="1"/>
        <end position="75"/>
    </location>
</feature>
<protein>
    <recommendedName>
        <fullName evidence="3">Collagen-like protein</fullName>
    </recommendedName>
</protein>
<dbReference type="Gene3D" id="1.20.5.320">
    <property type="entry name" value="6-Phosphogluconate Dehydrogenase, domain 3"/>
    <property type="match status" value="1"/>
</dbReference>
<proteinExistence type="predicted"/>
<evidence type="ECO:0000256" key="1">
    <source>
        <dbReference type="SAM" id="MobiDB-lite"/>
    </source>
</evidence>
<evidence type="ECO:0008006" key="3">
    <source>
        <dbReference type="Google" id="ProtNLM"/>
    </source>
</evidence>
<feature type="compositionally biased region" description="Polar residues" evidence="1">
    <location>
        <begin position="15"/>
        <end position="25"/>
    </location>
</feature>